<keyword evidence="7" id="KW-1185">Reference proteome</keyword>
<dbReference type="PANTHER" id="PTHR43353:SF5">
    <property type="entry name" value="SUCCINATE-SEMIALDEHYDE DEHYDROGENASE, MITOCHONDRIAL"/>
    <property type="match status" value="1"/>
</dbReference>
<dbReference type="GO" id="GO:0009450">
    <property type="term" value="P:gamma-aminobutyric acid catabolic process"/>
    <property type="evidence" value="ECO:0007669"/>
    <property type="project" value="InterPro"/>
</dbReference>
<dbReference type="PROSITE" id="PS00070">
    <property type="entry name" value="ALDEHYDE_DEHYDR_CYS"/>
    <property type="match status" value="1"/>
</dbReference>
<dbReference type="PROSITE" id="PS00687">
    <property type="entry name" value="ALDEHYDE_DEHYDR_GLU"/>
    <property type="match status" value="1"/>
</dbReference>
<dbReference type="GO" id="GO:0102810">
    <property type="term" value="F:glutarate-semialdehyde dehydrogenase (NADP+) activity"/>
    <property type="evidence" value="ECO:0007669"/>
    <property type="project" value="UniProtKB-EC"/>
</dbReference>
<dbReference type="InterPro" id="IPR016163">
    <property type="entry name" value="Ald_DH_C"/>
</dbReference>
<dbReference type="FunFam" id="3.40.309.10:FF:000004">
    <property type="entry name" value="Succinate-semialdehyde dehydrogenase I"/>
    <property type="match status" value="1"/>
</dbReference>
<dbReference type="FunFam" id="3.40.605.10:FF:000026">
    <property type="entry name" value="Aldehyde dehydrogenase, putative"/>
    <property type="match status" value="1"/>
</dbReference>
<evidence type="ECO:0000256" key="3">
    <source>
        <dbReference type="PROSITE-ProRule" id="PRU10007"/>
    </source>
</evidence>
<gene>
    <name evidence="6" type="primary">davD_2</name>
    <name evidence="6" type="ORF">EHSB41UT_03740</name>
</gene>
<comment type="similarity">
    <text evidence="1 4">Belongs to the aldehyde dehydrogenase family.</text>
</comment>
<dbReference type="InterPro" id="IPR050740">
    <property type="entry name" value="Aldehyde_DH_Superfamily"/>
</dbReference>
<sequence>MDRINNKTLLSILCAPGDNTLSVVNPATGELLGHIPTQTEAEIEQAISLAEEAGNSWKQKTAKERALVLQRWYRLVMDNQNDLARLMTLEQGKPLAEAKGEVAYGASFIEWFAEEAKRACGDTIPGHTGDRRLLTIKQPVGVVGAITPWNFPLAMITRKAAPALAAGCSFVCKPANQTPLTAYAVVELAYQAGIPKDLLQLVIHQSPEVVGRVLCASETVRKLSFTGSTRVGRLLARDCAPTIKRMSLELGGNAPFVVFDDADIDAAVSGALASKFRNAGQTCVCANRFYIHDDVYDAFMDKFIAAVDQLTLGNGLDESVFVGPVIEASAKQRLQRLVERTVEQGSRVVKGGQPQDGLFVEPTILADVEQHMDIVQEEIFGPVAPVLRFSSDEQLIAMANDTIYGLAAYFYSRDISRIWRVAEALDYGMVGINEGVMSTEVAPFGGVKQSGLGREGAREGIEEYLETKYLCFGGIQ</sequence>
<dbReference type="InterPro" id="IPR010102">
    <property type="entry name" value="Succ_semiAld_DH"/>
</dbReference>
<dbReference type="OrthoDB" id="9812625at2"/>
<dbReference type="CDD" id="cd07103">
    <property type="entry name" value="ALDH_F5_SSADH_GabD"/>
    <property type="match status" value="1"/>
</dbReference>
<organism evidence="6 7">
    <name type="scientific">Parendozoicomonas haliclonae</name>
    <dbReference type="NCBI Taxonomy" id="1960125"/>
    <lineage>
        <taxon>Bacteria</taxon>
        <taxon>Pseudomonadati</taxon>
        <taxon>Pseudomonadota</taxon>
        <taxon>Gammaproteobacteria</taxon>
        <taxon>Oceanospirillales</taxon>
        <taxon>Endozoicomonadaceae</taxon>
        <taxon>Parendozoicomonas</taxon>
    </lineage>
</organism>
<dbReference type="PANTHER" id="PTHR43353">
    <property type="entry name" value="SUCCINATE-SEMIALDEHYDE DEHYDROGENASE, MITOCHONDRIAL"/>
    <property type="match status" value="1"/>
</dbReference>
<dbReference type="Proteomes" id="UP000196573">
    <property type="component" value="Unassembled WGS sequence"/>
</dbReference>
<protein>
    <submittedName>
        <fullName evidence="6">Glutarate-semialdehyde dehydrogenase DavD</fullName>
        <ecNumber evidence="6">1.2.1.20</ecNumber>
    </submittedName>
</protein>
<dbReference type="InterPro" id="IPR029510">
    <property type="entry name" value="Ald_DH_CS_GLU"/>
</dbReference>
<feature type="domain" description="Aldehyde dehydrogenase" evidence="5">
    <location>
        <begin position="19"/>
        <end position="469"/>
    </location>
</feature>
<dbReference type="InterPro" id="IPR015590">
    <property type="entry name" value="Aldehyde_DH_dom"/>
</dbReference>
<evidence type="ECO:0000259" key="5">
    <source>
        <dbReference type="Pfam" id="PF00171"/>
    </source>
</evidence>
<dbReference type="SUPFAM" id="SSF53720">
    <property type="entry name" value="ALDH-like"/>
    <property type="match status" value="1"/>
</dbReference>
<evidence type="ECO:0000256" key="1">
    <source>
        <dbReference type="ARBA" id="ARBA00009986"/>
    </source>
</evidence>
<dbReference type="EMBL" id="FWPT01000009">
    <property type="protein sequence ID" value="SMA49949.1"/>
    <property type="molecule type" value="Genomic_DNA"/>
</dbReference>
<evidence type="ECO:0000313" key="7">
    <source>
        <dbReference type="Proteomes" id="UP000196573"/>
    </source>
</evidence>
<dbReference type="FunFam" id="3.40.605.10:FF:000005">
    <property type="entry name" value="Succinate-semialdehyde dehydrogenase I"/>
    <property type="match status" value="1"/>
</dbReference>
<dbReference type="EC" id="1.2.1.20" evidence="6"/>
<dbReference type="GO" id="GO:0004777">
    <property type="term" value="F:succinate-semialdehyde dehydrogenase (NAD+) activity"/>
    <property type="evidence" value="ECO:0007669"/>
    <property type="project" value="TreeGrafter"/>
</dbReference>
<proteinExistence type="inferred from homology"/>
<reference evidence="6 7" key="1">
    <citation type="submission" date="2017-03" db="EMBL/GenBank/DDBJ databases">
        <authorList>
            <person name="Afonso C.L."/>
            <person name="Miller P.J."/>
            <person name="Scott M.A."/>
            <person name="Spackman E."/>
            <person name="Goraichik I."/>
            <person name="Dimitrov K.M."/>
            <person name="Suarez D.L."/>
            <person name="Swayne D.E."/>
        </authorList>
    </citation>
    <scope>NUCLEOTIDE SEQUENCE [LARGE SCALE GENOMIC DNA]</scope>
    <source>
        <strain evidence="6">SB41UT1</strain>
    </source>
</reference>
<accession>A0A1X7APD9</accession>
<dbReference type="AlphaFoldDB" id="A0A1X7APD9"/>
<feature type="active site" evidence="3">
    <location>
        <position position="249"/>
    </location>
</feature>
<dbReference type="Pfam" id="PF00171">
    <property type="entry name" value="Aldedh"/>
    <property type="match status" value="1"/>
</dbReference>
<dbReference type="Gene3D" id="3.40.309.10">
    <property type="entry name" value="Aldehyde Dehydrogenase, Chain A, domain 2"/>
    <property type="match status" value="1"/>
</dbReference>
<dbReference type="InterPro" id="IPR016162">
    <property type="entry name" value="Ald_DH_N"/>
</dbReference>
<dbReference type="NCBIfam" id="TIGR01780">
    <property type="entry name" value="SSADH"/>
    <property type="match status" value="1"/>
</dbReference>
<evidence type="ECO:0000313" key="6">
    <source>
        <dbReference type="EMBL" id="SMA49949.1"/>
    </source>
</evidence>
<dbReference type="RefSeq" id="WP_087112392.1">
    <property type="nucleotide sequence ID" value="NZ_CBCSCN010000011.1"/>
</dbReference>
<dbReference type="InterPro" id="IPR016160">
    <property type="entry name" value="Ald_DH_CS_CYS"/>
</dbReference>
<evidence type="ECO:0000256" key="2">
    <source>
        <dbReference type="ARBA" id="ARBA00023002"/>
    </source>
</evidence>
<name>A0A1X7APD9_9GAMM</name>
<keyword evidence="2 4" id="KW-0560">Oxidoreductase</keyword>
<evidence type="ECO:0000256" key="4">
    <source>
        <dbReference type="RuleBase" id="RU003345"/>
    </source>
</evidence>
<dbReference type="Gene3D" id="3.40.605.10">
    <property type="entry name" value="Aldehyde Dehydrogenase, Chain A, domain 1"/>
    <property type="match status" value="1"/>
</dbReference>
<dbReference type="InterPro" id="IPR016161">
    <property type="entry name" value="Ald_DH/histidinol_DH"/>
</dbReference>